<proteinExistence type="predicted"/>
<dbReference type="KEGG" id="rev:HUE57_03230"/>
<name>A0A6N0HSP1_9GAMM</name>
<sequence>MLPQNSDSPILEDLSQHLRAVISQRLLIGVDGKRLPAVEVMLASAYVKELIKKGDIDNIKEAMEQSTDRGMQTFDQALFTMYRAGKIGESLFLRKHVLRHQAQASGKYLTLPFMPTAPRRPAFVA</sequence>
<dbReference type="RefSeq" id="WP_174672707.1">
    <property type="nucleotide sequence ID" value="NZ_CP054491.1"/>
</dbReference>
<keyword evidence="2" id="KW-1185">Reference proteome</keyword>
<dbReference type="EMBL" id="CP054491">
    <property type="protein sequence ID" value="QKQ25415.1"/>
    <property type="molecule type" value="Genomic_DNA"/>
</dbReference>
<evidence type="ECO:0000313" key="2">
    <source>
        <dbReference type="Proteomes" id="UP000509658"/>
    </source>
</evidence>
<dbReference type="Proteomes" id="UP000509658">
    <property type="component" value="Chromosome"/>
</dbReference>
<dbReference type="AlphaFoldDB" id="A0A6N0HSP1"/>
<gene>
    <name evidence="1" type="ORF">HUE57_03230</name>
</gene>
<dbReference type="InterPro" id="IPR027417">
    <property type="entry name" value="P-loop_NTPase"/>
</dbReference>
<evidence type="ECO:0000313" key="1">
    <source>
        <dbReference type="EMBL" id="QKQ25415.1"/>
    </source>
</evidence>
<protein>
    <recommendedName>
        <fullName evidence="3">Type IV pili twitching motility protein PilT</fullName>
    </recommendedName>
</protein>
<reference evidence="1 2" key="1">
    <citation type="submission" date="2020-05" db="EMBL/GenBank/DDBJ databases">
        <title>Horizontal transmission and recombination maintain forever young bacterial symbiont genomes.</title>
        <authorList>
            <person name="Russell S.L."/>
            <person name="Pepper-Tunick E."/>
            <person name="Svedberg J."/>
            <person name="Byrne A."/>
            <person name="Ruelas Castillo J."/>
            <person name="Vollmers C."/>
            <person name="Beinart R.A."/>
            <person name="Corbett-Detig R."/>
        </authorList>
    </citation>
    <scope>NUCLEOTIDE SEQUENCE [LARGE SCALE GENOMIC DNA]</scope>
    <source>
        <strain evidence="1">Santa_Monica_outfall</strain>
    </source>
</reference>
<organism evidence="1 2">
    <name type="scientific">Candidatus Reidiella endopervernicosa</name>
    <dbReference type="NCBI Taxonomy" id="2738883"/>
    <lineage>
        <taxon>Bacteria</taxon>
        <taxon>Pseudomonadati</taxon>
        <taxon>Pseudomonadota</taxon>
        <taxon>Gammaproteobacteria</taxon>
        <taxon>Candidatus Reidiella</taxon>
    </lineage>
</organism>
<dbReference type="Gene3D" id="3.40.50.300">
    <property type="entry name" value="P-loop containing nucleotide triphosphate hydrolases"/>
    <property type="match status" value="1"/>
</dbReference>
<evidence type="ECO:0008006" key="3">
    <source>
        <dbReference type="Google" id="ProtNLM"/>
    </source>
</evidence>
<accession>A0A6N0HSP1</accession>